<evidence type="ECO:0000313" key="1">
    <source>
        <dbReference type="EMBL" id="GBG35598.1"/>
    </source>
</evidence>
<name>A0A401IPQ2_9VIRU</name>
<accession>A0A401IPQ2</accession>
<dbReference type="EMBL" id="BFCG01000004">
    <property type="protein sequence ID" value="GBG35598.1"/>
    <property type="molecule type" value="Genomic_DNA"/>
</dbReference>
<comment type="caution">
    <text evidence="1">The sequence shown here is derived from an EMBL/GenBank/DDBJ whole genome shotgun (WGS) entry which is preliminary data.</text>
</comment>
<sequence length="244" mass="26343">MISSVIAMGIASNIQKCNARIVNMQQQSIIGCAHDSAAAAAAASTTKIETGCVVVIIVSYQQLLKALNVPPRKKMKPCLTMLQNAASSSSPPSFLTQAELVIDKMLVANCSSCNTATIFSSEITTTDKGDQPLSKKSGRYVYLNDNTCVEQTGVYYGHYFVPDKKGKLLGWFSSPASAPKQHSARLCCLLNSMNLFIGDGNGFIKDFEIMNNPPKRDILGPLGQNCIKQCELEEPGPVLVFVKL</sequence>
<reference evidence="1" key="1">
    <citation type="journal article" date="2018" name="J. Virol.">
        <title>Crustacean Genome Exploration Reveals the Evolutionary Origin of White Spot Syndrome Virus.</title>
        <authorList>
            <person name="Kawato S."/>
            <person name="Shitara A."/>
            <person name="Wang Y."/>
            <person name="Nozaki R."/>
            <person name="Kondo H."/>
            <person name="Hirono I."/>
        </authorList>
    </citation>
    <scope>NUCLEOTIDE SEQUENCE</scope>
    <source>
        <strain evidence="1">Kochi-1</strain>
    </source>
</reference>
<organism evidence="1">
    <name type="scientific">Sesarmops intermedium nimavirus</name>
    <dbReference type="NCBI Taxonomy" id="2133796"/>
    <lineage>
        <taxon>Viruses</taxon>
        <taxon>Viruses incertae sedis</taxon>
        <taxon>Naldaviricetes</taxon>
        <taxon>Nimaviridae</taxon>
    </lineage>
</organism>
<protein>
    <submittedName>
        <fullName evidence="1">Wsv267-like protein</fullName>
    </submittedName>
</protein>
<proteinExistence type="predicted"/>